<protein>
    <recommendedName>
        <fullName evidence="3">Phage tail assembly chaperone</fullName>
    </recommendedName>
</protein>
<evidence type="ECO:0008006" key="3">
    <source>
        <dbReference type="Google" id="ProtNLM"/>
    </source>
</evidence>
<sequence length="52" mass="5570">MHAGLCLLRLPPRDFWALTPVEFSAMAGGLRGRGAGMEKPGLEALMRAFPDG</sequence>
<dbReference type="AlphaFoldDB" id="A0A0T7FV76"/>
<evidence type="ECO:0000313" key="1">
    <source>
        <dbReference type="EMBL" id="CDZ38911.1"/>
    </source>
</evidence>
<proteinExistence type="predicted"/>
<dbReference type="NCBIfam" id="TIGR02216">
    <property type="entry name" value="phage_TIGR02216"/>
    <property type="match status" value="1"/>
</dbReference>
<reference evidence="1 2" key="1">
    <citation type="submission" date="2014-08" db="EMBL/GenBank/DDBJ databases">
        <authorList>
            <person name="Chen Y.-H."/>
        </authorList>
    </citation>
    <scope>NUCLEOTIDE SEQUENCE [LARGE SCALE GENOMIC DNA]</scope>
</reference>
<dbReference type="Pfam" id="PF09550">
    <property type="entry name" value="Phage_TAC_6"/>
    <property type="match status" value="1"/>
</dbReference>
<dbReference type="EMBL" id="CCRH01000014">
    <property type="protein sequence ID" value="CDZ38911.1"/>
    <property type="molecule type" value="Genomic_DNA"/>
</dbReference>
<dbReference type="RefSeq" id="WP_046668473.1">
    <property type="nucleotide sequence ID" value="NZ_CCRH01000014.1"/>
</dbReference>
<evidence type="ECO:0000313" key="2">
    <source>
        <dbReference type="Proteomes" id="UP000046176"/>
    </source>
</evidence>
<dbReference type="InterPro" id="IPR019056">
    <property type="entry name" value="Phage_TAC_6"/>
</dbReference>
<dbReference type="InterPro" id="IPR011739">
    <property type="entry name" value="GTA_rcc01693"/>
</dbReference>
<dbReference type="Proteomes" id="UP000046176">
    <property type="component" value="Unassembled WGS sequence"/>
</dbReference>
<organism evidence="1 2">
    <name type="scientific">Neorhizobium galegae bv. officinalis</name>
    <dbReference type="NCBI Taxonomy" id="323656"/>
    <lineage>
        <taxon>Bacteria</taxon>
        <taxon>Pseudomonadati</taxon>
        <taxon>Pseudomonadota</taxon>
        <taxon>Alphaproteobacteria</taxon>
        <taxon>Hyphomicrobiales</taxon>
        <taxon>Rhizobiaceae</taxon>
        <taxon>Rhizobium/Agrobacterium group</taxon>
        <taxon>Neorhizobium</taxon>
    </lineage>
</organism>
<accession>A0A0T7FV76</accession>
<name>A0A0T7FV76_NEOGA</name>
<gene>
    <name evidence="1" type="ORF">NGAL_HAMBI1145_46060</name>
</gene>